<keyword evidence="2" id="KW-0040">ANK repeat</keyword>
<dbReference type="InterPro" id="IPR009071">
    <property type="entry name" value="HMG_box_dom"/>
</dbReference>
<evidence type="ECO:0000313" key="7">
    <source>
        <dbReference type="Proteomes" id="UP001165122"/>
    </source>
</evidence>
<evidence type="ECO:0000256" key="1">
    <source>
        <dbReference type="ARBA" id="ARBA00023125"/>
    </source>
</evidence>
<dbReference type="Pfam" id="PF12796">
    <property type="entry name" value="Ank_2"/>
    <property type="match status" value="1"/>
</dbReference>
<keyword evidence="3" id="KW-0539">Nucleus</keyword>
<feature type="compositionally biased region" description="Basic residues" evidence="4">
    <location>
        <begin position="269"/>
        <end position="282"/>
    </location>
</feature>
<name>A0A9W7FRW0_9STRA</name>
<feature type="domain" description="HMG box" evidence="5">
    <location>
        <begin position="297"/>
        <end position="366"/>
    </location>
</feature>
<dbReference type="Pfam" id="PF09011">
    <property type="entry name" value="HMG_box_2"/>
    <property type="match status" value="1"/>
</dbReference>
<feature type="compositionally biased region" description="Low complexity" evidence="4">
    <location>
        <begin position="414"/>
        <end position="436"/>
    </location>
</feature>
<dbReference type="PANTHER" id="PTHR48112">
    <property type="entry name" value="HIGH MOBILITY GROUP PROTEIN DSP1"/>
    <property type="match status" value="1"/>
</dbReference>
<feature type="region of interest" description="Disordered" evidence="4">
    <location>
        <begin position="218"/>
        <end position="335"/>
    </location>
</feature>
<keyword evidence="7" id="KW-1185">Reference proteome</keyword>
<dbReference type="PROSITE" id="PS50118">
    <property type="entry name" value="HMG_BOX_2"/>
    <property type="match status" value="1"/>
</dbReference>
<feature type="compositionally biased region" description="Polar residues" evidence="4">
    <location>
        <begin position="563"/>
        <end position="573"/>
    </location>
</feature>
<dbReference type="SMART" id="SM00248">
    <property type="entry name" value="ANK"/>
    <property type="match status" value="3"/>
</dbReference>
<feature type="compositionally biased region" description="Low complexity" evidence="4">
    <location>
        <begin position="252"/>
        <end position="268"/>
    </location>
</feature>
<dbReference type="Proteomes" id="UP001165122">
    <property type="component" value="Unassembled WGS sequence"/>
</dbReference>
<dbReference type="PROSITE" id="PS50297">
    <property type="entry name" value="ANK_REP_REGION"/>
    <property type="match status" value="1"/>
</dbReference>
<dbReference type="Gene3D" id="1.25.40.20">
    <property type="entry name" value="Ankyrin repeat-containing domain"/>
    <property type="match status" value="1"/>
</dbReference>
<evidence type="ECO:0000313" key="6">
    <source>
        <dbReference type="EMBL" id="GMI17202.1"/>
    </source>
</evidence>
<gene>
    <name evidence="6" type="ORF">TrLO_g1312</name>
</gene>
<protein>
    <recommendedName>
        <fullName evidence="5">HMG box domain-containing protein</fullName>
    </recommendedName>
</protein>
<sequence>MSPSPLPTVKSEDAPAQTLKDHIKADNLAAFKEMEKEEGGATSADGISIIHRVANAGGALHYEFCFCLSYYLSHTETHNSKADKILFYLLSTSPDLSVLPDADGIHPLHYASASRKSSTVSLLLTYPIVRQNVNAQDDLGYTALHAAIYASEGESNSVVVEKLLENGATGNISSSDGIHPFDLATSFNDTESADLIAASLGGVVQVQRVAVMANGEQASPPLGIKVPIPQPPTGHASQMSSQPPSPKRSPPRRTTSGSPRKTTSPKKAVSPRKSVKKKSKTPAKKEKKEKPDGPPKPRKSLSAYNYFFSEQSKKRKQSKEKGATFSQQGTAMGELWKRLAPPEREPFLKLAAEDSKRYAKDKAELTETWLAVQTPEARDAWLQRTKSNSRRSQQQQSPRVIQRGTSSNMNLIQSNTTSASNTTSSNSSSSRARGMSIFSSSNNSTISDNRINLLSNVAHVLDHVESKKSSISSSSLPSQIMNPLAIPLPLKSIQVTSTNPLARSPSPHDSVSMGSTSLGSLMNANFCLPPSNMHASMPPPSSSIAVPRFTFGNTMMGGQSVGATTRDSFNSLRGGSLAERSRGSISMGSLGGHSLTEALNNAGLMEEDGDWGE</sequence>
<feature type="compositionally biased region" description="Basic and acidic residues" evidence="4">
    <location>
        <begin position="283"/>
        <end position="295"/>
    </location>
</feature>
<feature type="compositionally biased region" description="Polar residues" evidence="4">
    <location>
        <begin position="404"/>
        <end position="413"/>
    </location>
</feature>
<dbReference type="InterPro" id="IPR050342">
    <property type="entry name" value="HMGB"/>
</dbReference>
<proteinExistence type="predicted"/>
<dbReference type="SMART" id="SM00398">
    <property type="entry name" value="HMG"/>
    <property type="match status" value="1"/>
</dbReference>
<dbReference type="InterPro" id="IPR002110">
    <property type="entry name" value="Ankyrin_rpt"/>
</dbReference>
<feature type="region of interest" description="Disordered" evidence="4">
    <location>
        <begin position="382"/>
        <end position="436"/>
    </location>
</feature>
<evidence type="ECO:0000256" key="3">
    <source>
        <dbReference type="PROSITE-ProRule" id="PRU00267"/>
    </source>
</evidence>
<feature type="repeat" description="ANK" evidence="2">
    <location>
        <begin position="139"/>
        <end position="175"/>
    </location>
</feature>
<keyword evidence="1 3" id="KW-0238">DNA-binding</keyword>
<dbReference type="OrthoDB" id="195446at2759"/>
<dbReference type="PROSITE" id="PS50088">
    <property type="entry name" value="ANK_REPEAT"/>
    <property type="match status" value="1"/>
</dbReference>
<dbReference type="InterPro" id="IPR036770">
    <property type="entry name" value="Ankyrin_rpt-contain_sf"/>
</dbReference>
<evidence type="ECO:0000256" key="2">
    <source>
        <dbReference type="PROSITE-ProRule" id="PRU00023"/>
    </source>
</evidence>
<dbReference type="EMBL" id="BRXW01000282">
    <property type="protein sequence ID" value="GMI17202.1"/>
    <property type="molecule type" value="Genomic_DNA"/>
</dbReference>
<dbReference type="GO" id="GO:0005634">
    <property type="term" value="C:nucleus"/>
    <property type="evidence" value="ECO:0007669"/>
    <property type="project" value="UniProtKB-UniRule"/>
</dbReference>
<evidence type="ECO:0000259" key="5">
    <source>
        <dbReference type="PROSITE" id="PS50118"/>
    </source>
</evidence>
<comment type="caution">
    <text evidence="6">The sequence shown here is derived from an EMBL/GenBank/DDBJ whole genome shotgun (WGS) entry which is preliminary data.</text>
</comment>
<feature type="compositionally biased region" description="Low complexity" evidence="4">
    <location>
        <begin position="383"/>
        <end position="403"/>
    </location>
</feature>
<dbReference type="Gene3D" id="1.10.30.10">
    <property type="entry name" value="High mobility group box domain"/>
    <property type="match status" value="1"/>
</dbReference>
<dbReference type="SUPFAM" id="SSF48403">
    <property type="entry name" value="Ankyrin repeat"/>
    <property type="match status" value="1"/>
</dbReference>
<feature type="region of interest" description="Disordered" evidence="4">
    <location>
        <begin position="563"/>
        <end position="591"/>
    </location>
</feature>
<feature type="DNA-binding region" description="HMG box" evidence="3">
    <location>
        <begin position="297"/>
        <end position="366"/>
    </location>
</feature>
<dbReference type="InterPro" id="IPR036910">
    <property type="entry name" value="HMG_box_dom_sf"/>
</dbReference>
<reference evidence="7" key="1">
    <citation type="journal article" date="2023" name="Commun. Biol.">
        <title>Genome analysis of Parmales, the sister group of diatoms, reveals the evolutionary specialization of diatoms from phago-mixotrophs to photoautotrophs.</title>
        <authorList>
            <person name="Ban H."/>
            <person name="Sato S."/>
            <person name="Yoshikawa S."/>
            <person name="Yamada K."/>
            <person name="Nakamura Y."/>
            <person name="Ichinomiya M."/>
            <person name="Sato N."/>
            <person name="Blanc-Mathieu R."/>
            <person name="Endo H."/>
            <person name="Kuwata A."/>
            <person name="Ogata H."/>
        </authorList>
    </citation>
    <scope>NUCLEOTIDE SEQUENCE [LARGE SCALE GENOMIC DNA]</scope>
    <source>
        <strain evidence="7">NIES 3700</strain>
    </source>
</reference>
<dbReference type="GO" id="GO:0003677">
    <property type="term" value="F:DNA binding"/>
    <property type="evidence" value="ECO:0007669"/>
    <property type="project" value="UniProtKB-UniRule"/>
</dbReference>
<accession>A0A9W7FRW0</accession>
<dbReference type="SUPFAM" id="SSF47095">
    <property type="entry name" value="HMG-box"/>
    <property type="match status" value="1"/>
</dbReference>
<organism evidence="6 7">
    <name type="scientific">Triparma laevis f. longispina</name>
    <dbReference type="NCBI Taxonomy" id="1714387"/>
    <lineage>
        <taxon>Eukaryota</taxon>
        <taxon>Sar</taxon>
        <taxon>Stramenopiles</taxon>
        <taxon>Ochrophyta</taxon>
        <taxon>Bolidophyceae</taxon>
        <taxon>Parmales</taxon>
        <taxon>Triparmaceae</taxon>
        <taxon>Triparma</taxon>
    </lineage>
</organism>
<evidence type="ECO:0000256" key="4">
    <source>
        <dbReference type="SAM" id="MobiDB-lite"/>
    </source>
</evidence>
<dbReference type="PANTHER" id="PTHR48112:SF22">
    <property type="entry name" value="MITOCHONDRIAL TRANSCRIPTION FACTOR A, ISOFORM B"/>
    <property type="match status" value="1"/>
</dbReference>
<dbReference type="AlphaFoldDB" id="A0A9W7FRW0"/>